<name>A0A975IE01_9SPIR</name>
<dbReference type="EMBL" id="CP054142">
    <property type="protein sequence ID" value="QTQ13530.1"/>
    <property type="molecule type" value="Genomic_DNA"/>
</dbReference>
<dbReference type="InterPro" id="IPR004919">
    <property type="entry name" value="GmrSD_N"/>
</dbReference>
<evidence type="ECO:0000259" key="1">
    <source>
        <dbReference type="Pfam" id="PF03235"/>
    </source>
</evidence>
<evidence type="ECO:0000313" key="2">
    <source>
        <dbReference type="EMBL" id="QTQ13530.1"/>
    </source>
</evidence>
<feature type="domain" description="GmrSD restriction endonucleases N-terminal" evidence="1">
    <location>
        <begin position="17"/>
        <end position="219"/>
    </location>
</feature>
<reference evidence="2 3" key="1">
    <citation type="journal article" date="2021" name="Microbiol. Resour. Announc.">
        <title>Complete Genome Sequences of Three Human Oral Treponema parvum Isolates.</title>
        <authorList>
            <person name="Zeng H."/>
            <person name="Watt R.M."/>
        </authorList>
    </citation>
    <scope>NUCLEOTIDE SEQUENCE [LARGE SCALE GENOMIC DNA]</scope>
    <source>
        <strain evidence="2 3">ATCC 700770</strain>
    </source>
</reference>
<keyword evidence="3" id="KW-1185">Reference proteome</keyword>
<proteinExistence type="predicted"/>
<protein>
    <submittedName>
        <fullName evidence="2">DUF262 domain-containing protein</fullName>
    </submittedName>
</protein>
<dbReference type="Proteomes" id="UP000671908">
    <property type="component" value="Chromosome"/>
</dbReference>
<accession>A0A975IE01</accession>
<dbReference type="PANTHER" id="PTHR35149">
    <property type="entry name" value="SLL5132 PROTEIN"/>
    <property type="match status" value="1"/>
</dbReference>
<dbReference type="Pfam" id="PF03235">
    <property type="entry name" value="GmrSD_N"/>
    <property type="match status" value="1"/>
</dbReference>
<dbReference type="AlphaFoldDB" id="A0A975IE01"/>
<dbReference type="RefSeq" id="WP_210120219.1">
    <property type="nucleotide sequence ID" value="NZ_CP054142.1"/>
</dbReference>
<dbReference type="KEGG" id="tpav:HRQ91_03125"/>
<dbReference type="PANTHER" id="PTHR35149:SF1">
    <property type="entry name" value="DUF5655 DOMAIN-CONTAINING PROTEIN"/>
    <property type="match status" value="1"/>
</dbReference>
<organism evidence="2 3">
    <name type="scientific">Treponema parvum</name>
    <dbReference type="NCBI Taxonomy" id="138851"/>
    <lineage>
        <taxon>Bacteria</taxon>
        <taxon>Pseudomonadati</taxon>
        <taxon>Spirochaetota</taxon>
        <taxon>Spirochaetia</taxon>
        <taxon>Spirochaetales</taxon>
        <taxon>Treponemataceae</taxon>
        <taxon>Treponema</taxon>
    </lineage>
</organism>
<gene>
    <name evidence="2" type="ORF">HRQ91_03125</name>
</gene>
<evidence type="ECO:0000313" key="3">
    <source>
        <dbReference type="Proteomes" id="UP000671908"/>
    </source>
</evidence>
<sequence>MESKAVASSSIRIVSVNDLFGKNFYIPSYQRGYRWGKNEITDLLEDLYEYADLVERGESSEFYCLQPLVVKEKEWKSEGVNYAGFEVIDGQQRLTSIYILLSYLAPVADVLGQPINLYSLKYETRPNCELFFSKKLFTTENKENIDFLHISNVYNCIEKWFEKNPPAKVQILNLFLKQKKNAVFIWYAISEKENAYDVFKRLNSGKIKLSDAELVKALILKENNSAGDDKFNQSELSSEWNEIEKNLHDDPFWYFINPNPESVIYNATRMDYVLELSVRTELKENYERKLEVQTHLVFVYYSRLIKNEGWENAWHKIQNVYRTIKTWFTDRSIYHYVGYLINRRGENKMTVLCSLLQKYQNLNKSNFENTLKQECRKSLFGENKKEISLGDLRYPVNNNQIHNCLLLFNLATTQNQISEMSRYPFDQHFQATKSKWSLEHIHAQNERKAEWSDEEISKLKAYLKNLTAANISELGDYIDGNTIKDEGVYNAIIGAFMGEAVTMEKHDDGTIVFNSDFSKDDSLMNMALLQGDKNAAFNNKVYPEKKNILAEYENAERRTYFVPICTRNVFFKHYSPSSTNCLMWDKEAGIEYVSAMTKVIANYIGAEALLSPKDSEQFNYGLKIKA</sequence>